<proteinExistence type="predicted"/>
<protein>
    <submittedName>
        <fullName evidence="2">Uncharacterized protein</fullName>
    </submittedName>
</protein>
<dbReference type="EMBL" id="MN095771">
    <property type="protein sequence ID" value="QFR56213.1"/>
    <property type="molecule type" value="Genomic_DNA"/>
</dbReference>
<evidence type="ECO:0000313" key="2">
    <source>
        <dbReference type="EMBL" id="QFR56213.1"/>
    </source>
</evidence>
<feature type="coiled-coil region" evidence="1">
    <location>
        <begin position="308"/>
        <end position="342"/>
    </location>
</feature>
<accession>A0A5P8PHN5</accession>
<sequence>MKHISEKLVAFVNARIVEHNASDARTLPLLQLIVDVSNSKAHRHHKPRKMADGPLIQDLSRATGEAYPSEKFLEAVKPYRDAFQDFMDDINFTQYATSKQFLQMRELCRQVPLRSAVEQIIFILRRVRWPQTARIEKIRNIGAGWDSRYTDYNGNFVSTPFDAIVQSMRHDFPAIWKDFQNMKENRTTKINIEHFNPNPTAPFDVRSPTFGTIELRTNLYPSTCGKMQSRYKEDANKLKVMFINKMVSLLTMMNGVQSVTHREQIQPLSRSYPPVSLVFEVKAHPVNIGIHPIEEPSVKEPFDLDEKIKKIEHDRDGAKKILDELQAQLQFVRNEVHAAQDTYDQQCDLFQRAVAAKTHLQKYTDLIKEIQ</sequence>
<keyword evidence="3" id="KW-1185">Reference proteome</keyword>
<keyword evidence="1" id="KW-0175">Coiled coil</keyword>
<gene>
    <name evidence="2" type="ORF">CPT_Muldoon_079</name>
</gene>
<name>A0A5P8PHN5_9CAUD</name>
<evidence type="ECO:0000256" key="1">
    <source>
        <dbReference type="SAM" id="Coils"/>
    </source>
</evidence>
<evidence type="ECO:0000313" key="3">
    <source>
        <dbReference type="Proteomes" id="UP000326777"/>
    </source>
</evidence>
<organism evidence="2 3">
    <name type="scientific">Serratia phage Muldoon</name>
    <dbReference type="NCBI Taxonomy" id="2601678"/>
    <lineage>
        <taxon>Viruses</taxon>
        <taxon>Duplodnaviria</taxon>
        <taxon>Heunggongvirae</taxon>
        <taxon>Uroviricota</taxon>
        <taxon>Caudoviricetes</taxon>
        <taxon>Muldoonvirus</taxon>
        <taxon>Muldoonvirus muldoon</taxon>
    </lineage>
</organism>
<dbReference type="Proteomes" id="UP000326777">
    <property type="component" value="Genome"/>
</dbReference>
<reference evidence="3" key="1">
    <citation type="submission" date="2019-06" db="EMBL/GenBank/DDBJ databases">
        <title>Complete genome sequence of Serratia marcescens phage Muldoon.</title>
        <authorList>
            <person name="Campbell S."/>
            <person name="Atkinson C."/>
            <person name="Moreland R."/>
            <person name="Liu M."/>
            <person name="Ramsey J."/>
            <person name="Leavitt J."/>
        </authorList>
    </citation>
    <scope>NUCLEOTIDE SEQUENCE [LARGE SCALE GENOMIC DNA]</scope>
</reference>